<keyword evidence="4" id="KW-1185">Reference proteome</keyword>
<dbReference type="Proteomes" id="UP001207736">
    <property type="component" value="Unassembled WGS sequence"/>
</dbReference>
<dbReference type="Proteomes" id="UP001208692">
    <property type="component" value="Unassembled WGS sequence"/>
</dbReference>
<reference evidence="1 4" key="1">
    <citation type="submission" date="2021-11" db="EMBL/GenBank/DDBJ databases">
        <title>Draft genome sequence of Capnocytophaga sp. strain KC07075 isolated from cat oral cavity.</title>
        <authorList>
            <person name="Suzuki M."/>
            <person name="Imaoka K."/>
            <person name="Kimura M."/>
            <person name="Morikawa S."/>
            <person name="Maeda K."/>
        </authorList>
    </citation>
    <scope>NUCLEOTIDE SEQUENCE</scope>
    <source>
        <strain evidence="1">KC07075</strain>
        <strain evidence="2 4">KC07079</strain>
    </source>
</reference>
<evidence type="ECO:0000313" key="3">
    <source>
        <dbReference type="Proteomes" id="UP001207736"/>
    </source>
</evidence>
<proteinExistence type="predicted"/>
<organism evidence="1 3">
    <name type="scientific">Capnocytophaga catalasegens</name>
    <dbReference type="NCBI Taxonomy" id="1004260"/>
    <lineage>
        <taxon>Bacteria</taxon>
        <taxon>Pseudomonadati</taxon>
        <taxon>Bacteroidota</taxon>
        <taxon>Flavobacteriia</taxon>
        <taxon>Flavobacteriales</taxon>
        <taxon>Flavobacteriaceae</taxon>
        <taxon>Capnocytophaga</taxon>
    </lineage>
</organism>
<evidence type="ECO:0000313" key="4">
    <source>
        <dbReference type="Proteomes" id="UP001208692"/>
    </source>
</evidence>
<dbReference type="EMBL" id="BQKA01000031">
    <property type="protein sequence ID" value="GJM50634.1"/>
    <property type="molecule type" value="Genomic_DNA"/>
</dbReference>
<dbReference type="AlphaFoldDB" id="A0AAV5AVR4"/>
<name>A0AAV5AVR4_9FLAO</name>
<comment type="caution">
    <text evidence="1">The sequence shown here is derived from an EMBL/GenBank/DDBJ whole genome shotgun (WGS) entry which is preliminary data.</text>
</comment>
<evidence type="ECO:0000313" key="1">
    <source>
        <dbReference type="EMBL" id="GJM50634.1"/>
    </source>
</evidence>
<dbReference type="RefSeq" id="WP_264845398.1">
    <property type="nucleotide sequence ID" value="NZ_BPMA01000011.1"/>
</dbReference>
<gene>
    <name evidence="1" type="ORF">RCZ15_16070</name>
    <name evidence="2" type="ORF">RCZ16_16880</name>
</gene>
<dbReference type="EMBL" id="BQKB01000038">
    <property type="protein sequence ID" value="GJM53371.1"/>
    <property type="molecule type" value="Genomic_DNA"/>
</dbReference>
<protein>
    <submittedName>
        <fullName evidence="1">Uncharacterized protein</fullName>
    </submittedName>
</protein>
<sequence length="430" mass="50287">MNKKGKNMQEILNKIAQLKSSEKWEFIKNLADDAQNAPVLLHLAQTEKSYNKECALQGLVQFEMEEALPIFKKLLKSKSKGEKILLHGTSDMVSDLVAEEIHKFFIKLFQNESGYHLSSQNFEDFQRFLSLMLGKASEKMQNIYRFLAENNEKFASFKFKSSINQHFNFYSFTKENKEKIFPQTLALSIIRNPDQRLMALADELTQKYGKNWLTAKMVASFFIEKSAALFEKYAPLLHTENKTYILDALALLYFDKKTEKYTAIARWGNYYDERNDTRTYFSRAILENLDERWLEILTEIQPEKIALQTYFSMSAGVAVMYEAYDQMVQALLPKNFENQFIKEKLVTYFLKREKAEKGASLYIDALNLLQVPITEAMIEKWIAYKPEAVSKYNIPIMLNNNTQWTDEQKLNFYKKLPANLVNQDAIKKLQ</sequence>
<accession>A0AAV5AVR4</accession>
<evidence type="ECO:0000313" key="2">
    <source>
        <dbReference type="EMBL" id="GJM53371.1"/>
    </source>
</evidence>